<reference evidence="1 2" key="1">
    <citation type="journal article" date="2012" name="J. Bacteriol.">
        <title>Genome Sequence of the Halotolerant Bacterium Imtechella halotolerans K1T.</title>
        <authorList>
            <person name="Kumar S."/>
            <person name="Vikram S."/>
            <person name="Subramanian S."/>
            <person name="Raghava G.P."/>
            <person name="Pinnaka A.K."/>
        </authorList>
    </citation>
    <scope>NUCLEOTIDE SEQUENCE [LARGE SCALE GENOMIC DNA]</scope>
    <source>
        <strain evidence="1 2">K1</strain>
    </source>
</reference>
<accession>I0W8M1</accession>
<protein>
    <recommendedName>
        <fullName evidence="3">Gluconate 2-dehydrogenase subunit 3 family protein</fullName>
    </recommendedName>
</protein>
<name>I0W8M1_9FLAO</name>
<dbReference type="Proteomes" id="UP000005938">
    <property type="component" value="Unassembled WGS sequence"/>
</dbReference>
<sequence length="197" mass="22887">MNRREVLEKMPLVLGGVVSTPFLLQLMASCKNEKESTGEQYLNKSQLFIISQICNIILPVSSTIGATDLSLSDFIDKVVKDVLTLEEQVVFIKGQNYFQVKFEKVFQKEISKGTEDDFLKLISSYFNVTREKQADIFTYLETPEDEVENKQVYYIYKYLIFVRHYTLYGYYTSEVIGKKMLEQNPITGYYESCVLFS</sequence>
<evidence type="ECO:0008006" key="3">
    <source>
        <dbReference type="Google" id="ProtNLM"/>
    </source>
</evidence>
<organism evidence="1 2">
    <name type="scientific">Imtechella halotolerans K1</name>
    <dbReference type="NCBI Taxonomy" id="946077"/>
    <lineage>
        <taxon>Bacteria</taxon>
        <taxon>Pseudomonadati</taxon>
        <taxon>Bacteroidota</taxon>
        <taxon>Flavobacteriia</taxon>
        <taxon>Flavobacteriales</taxon>
        <taxon>Flavobacteriaceae</taxon>
        <taxon>Imtechella</taxon>
    </lineage>
</organism>
<evidence type="ECO:0000313" key="2">
    <source>
        <dbReference type="Proteomes" id="UP000005938"/>
    </source>
</evidence>
<dbReference type="PROSITE" id="PS51257">
    <property type="entry name" value="PROKAR_LIPOPROTEIN"/>
    <property type="match status" value="1"/>
</dbReference>
<dbReference type="Pfam" id="PF13618">
    <property type="entry name" value="Gluconate_2-dh3"/>
    <property type="match status" value="1"/>
</dbReference>
<keyword evidence="2" id="KW-1185">Reference proteome</keyword>
<dbReference type="AlphaFoldDB" id="I0W8M1"/>
<dbReference type="eggNOG" id="ENOG502ZA9S">
    <property type="taxonomic scope" value="Bacteria"/>
</dbReference>
<proteinExistence type="predicted"/>
<comment type="caution">
    <text evidence="1">The sequence shown here is derived from an EMBL/GenBank/DDBJ whole genome shotgun (WGS) entry which is preliminary data.</text>
</comment>
<dbReference type="InterPro" id="IPR027056">
    <property type="entry name" value="Gluconate_2DH_su3"/>
</dbReference>
<dbReference type="RefSeq" id="WP_008240753.1">
    <property type="nucleotide sequence ID" value="NZ_AJJU01000034.1"/>
</dbReference>
<evidence type="ECO:0000313" key="1">
    <source>
        <dbReference type="EMBL" id="EID72737.1"/>
    </source>
</evidence>
<dbReference type="EMBL" id="AJJU01000034">
    <property type="protein sequence ID" value="EID72737.1"/>
    <property type="molecule type" value="Genomic_DNA"/>
</dbReference>
<gene>
    <name evidence="1" type="ORF">W5A_11429</name>
</gene>
<dbReference type="OrthoDB" id="6385145at2"/>
<dbReference type="STRING" id="946077.W5A_11429"/>